<dbReference type="Proteomes" id="UP000290289">
    <property type="component" value="Chromosome 9"/>
</dbReference>
<gene>
    <name evidence="1" type="ORF">DVH24_000555</name>
</gene>
<accession>A0A498J116</accession>
<dbReference type="AlphaFoldDB" id="A0A498J116"/>
<evidence type="ECO:0000313" key="1">
    <source>
        <dbReference type="EMBL" id="RXH88956.1"/>
    </source>
</evidence>
<name>A0A498J116_MALDO</name>
<dbReference type="PANTHER" id="PTHR33325:SF11">
    <property type="entry name" value="COLD SHOCK DOMAIN-CONTAINING PROTEIN 4-LIKE"/>
    <property type="match status" value="1"/>
</dbReference>
<organism evidence="1 2">
    <name type="scientific">Malus domestica</name>
    <name type="common">Apple</name>
    <name type="synonym">Pyrus malus</name>
    <dbReference type="NCBI Taxonomy" id="3750"/>
    <lineage>
        <taxon>Eukaryota</taxon>
        <taxon>Viridiplantae</taxon>
        <taxon>Streptophyta</taxon>
        <taxon>Embryophyta</taxon>
        <taxon>Tracheophyta</taxon>
        <taxon>Spermatophyta</taxon>
        <taxon>Magnoliopsida</taxon>
        <taxon>eudicotyledons</taxon>
        <taxon>Gunneridae</taxon>
        <taxon>Pentapetalae</taxon>
        <taxon>rosids</taxon>
        <taxon>fabids</taxon>
        <taxon>Rosales</taxon>
        <taxon>Rosaceae</taxon>
        <taxon>Amygdaloideae</taxon>
        <taxon>Maleae</taxon>
        <taxon>Malus</taxon>
    </lineage>
</organism>
<proteinExistence type="predicted"/>
<dbReference type="EMBL" id="RDQH01000335">
    <property type="protein sequence ID" value="RXH88956.1"/>
    <property type="molecule type" value="Genomic_DNA"/>
</dbReference>
<evidence type="ECO:0000313" key="2">
    <source>
        <dbReference type="Proteomes" id="UP000290289"/>
    </source>
</evidence>
<dbReference type="PANTHER" id="PTHR33325">
    <property type="entry name" value="ZINC FINGER, CCHC-TYPE-RELATED"/>
    <property type="match status" value="1"/>
</dbReference>
<reference evidence="1 2" key="1">
    <citation type="submission" date="2018-10" db="EMBL/GenBank/DDBJ databases">
        <title>A high-quality apple genome assembly.</title>
        <authorList>
            <person name="Hu J."/>
        </authorList>
    </citation>
    <scope>NUCLEOTIDE SEQUENCE [LARGE SCALE GENOMIC DNA]</scope>
    <source>
        <strain evidence="2">cv. HFTH1</strain>
        <tissue evidence="1">Young leaf</tissue>
    </source>
</reference>
<comment type="caution">
    <text evidence="1">The sequence shown here is derived from an EMBL/GenBank/DDBJ whole genome shotgun (WGS) entry which is preliminary data.</text>
</comment>
<protein>
    <submittedName>
        <fullName evidence="1">Uncharacterized protein</fullName>
    </submittedName>
</protein>
<keyword evidence="2" id="KW-1185">Reference proteome</keyword>
<sequence>MPRLKVVLSKEASGRNNLKWVQDVKLHLTAKNLRPTIEEEIDNPIGEAKKVTAMIFIRRYIHDALQTEYLAEEDPRALWVALADHLDHQNDIFLPKARHDRQHLCFQDFKSVN</sequence>